<organism evidence="2">
    <name type="scientific">marine sediment metagenome</name>
    <dbReference type="NCBI Taxonomy" id="412755"/>
    <lineage>
        <taxon>unclassified sequences</taxon>
        <taxon>metagenomes</taxon>
        <taxon>ecological metagenomes</taxon>
    </lineage>
</organism>
<comment type="caution">
    <text evidence="2">The sequence shown here is derived from an EMBL/GenBank/DDBJ whole genome shotgun (WGS) entry which is preliminary data.</text>
</comment>
<reference evidence="2" key="1">
    <citation type="journal article" date="2015" name="Nature">
        <title>Complex archaea that bridge the gap between prokaryotes and eukaryotes.</title>
        <authorList>
            <person name="Spang A."/>
            <person name="Saw J.H."/>
            <person name="Jorgensen S.L."/>
            <person name="Zaremba-Niedzwiedzka K."/>
            <person name="Martijn J."/>
            <person name="Lind A.E."/>
            <person name="van Eijk R."/>
            <person name="Schleper C."/>
            <person name="Guy L."/>
            <person name="Ettema T.J."/>
        </authorList>
    </citation>
    <scope>NUCLEOTIDE SEQUENCE</scope>
</reference>
<dbReference type="AlphaFoldDB" id="A0A0F9RBI1"/>
<feature type="compositionally biased region" description="Basic and acidic residues" evidence="1">
    <location>
        <begin position="1"/>
        <end position="14"/>
    </location>
</feature>
<name>A0A0F9RBI1_9ZZZZ</name>
<gene>
    <name evidence="2" type="ORF">LCGC14_0614740</name>
</gene>
<proteinExistence type="predicted"/>
<evidence type="ECO:0000313" key="2">
    <source>
        <dbReference type="EMBL" id="KKN52254.1"/>
    </source>
</evidence>
<dbReference type="EMBL" id="LAZR01001027">
    <property type="protein sequence ID" value="KKN52254.1"/>
    <property type="molecule type" value="Genomic_DNA"/>
</dbReference>
<feature type="region of interest" description="Disordered" evidence="1">
    <location>
        <begin position="1"/>
        <end position="20"/>
    </location>
</feature>
<accession>A0A0F9RBI1</accession>
<sequence length="181" mass="20624">MSVYQHARDSERDAMLSTPQDRVEHRAVWNGLTPAPDTGFVRKLRDFDPTLRVQFSRQLGKFIITQPSNLSGRTLAAVVEGEDCNNSGFRQPDMRDVRVLHEADFQRKAADQRILEGEEYMLGFQDDFDDKVAQELRECTVDDKIQLVNTYNRASNSGKGVTAYRQVTPKAKGKVYKNLVI</sequence>
<protein>
    <submittedName>
        <fullName evidence="2">Uncharacterized protein</fullName>
    </submittedName>
</protein>
<evidence type="ECO:0000256" key="1">
    <source>
        <dbReference type="SAM" id="MobiDB-lite"/>
    </source>
</evidence>